<dbReference type="EMBL" id="JXAK01000001">
    <property type="protein sequence ID" value="KIL42493.1"/>
    <property type="molecule type" value="Genomic_DNA"/>
</dbReference>
<evidence type="ECO:0000256" key="3">
    <source>
        <dbReference type="ARBA" id="ARBA00022692"/>
    </source>
</evidence>
<feature type="transmembrane region" description="Helical" evidence="6">
    <location>
        <begin position="50"/>
        <end position="76"/>
    </location>
</feature>
<feature type="transmembrane region" description="Helical" evidence="6">
    <location>
        <begin position="88"/>
        <end position="112"/>
    </location>
</feature>
<sequence>MRVFSMKSLSFKNAALGIMALAIVGVLVWQGITADGAPDPSASNISPGTAILNTAILIFREGLEAILVLSAITAGLVRSKKDSWKPIFVGSGISFGLTIVTWFVVVGIISLVGNTTSELNIQAATGLLANIVLLIIMNWFFHKLYWTGWISLHNKKRRQITDAPVDVNVSASTSYWSLVLVGLTSVYREGFEVVLFLQNLRLQAGNHVILMGALIGLFFTGIVAVLTFVAHQKLPYKKMLILTGALLVVVLLVMTGETAQEMQLAGWIPTTELGFHIPDWMGVWFALFPTAETLIAQAFAFVFVVGSYVFLQFVRVWKPKLAEKLG</sequence>
<keyword evidence="8" id="KW-1185">Reference proteome</keyword>
<dbReference type="PANTHER" id="PTHR31632:SF2">
    <property type="entry name" value="PLASMA MEMBRANE IRON PERMEASE"/>
    <property type="match status" value="1"/>
</dbReference>
<evidence type="ECO:0000313" key="7">
    <source>
        <dbReference type="EMBL" id="KIL42493.1"/>
    </source>
</evidence>
<reference evidence="7 8" key="1">
    <citation type="submission" date="2014-12" db="EMBL/GenBank/DDBJ databases">
        <title>Draft genome sequence of Paenibacillus kamchatkensis strain B-2647.</title>
        <authorList>
            <person name="Karlyshev A.V."/>
            <person name="Kudryashova E.B."/>
        </authorList>
    </citation>
    <scope>NUCLEOTIDE SEQUENCE [LARGE SCALE GENOMIC DNA]</scope>
    <source>
        <strain evidence="7 8">VKM B-2647</strain>
    </source>
</reference>
<evidence type="ECO:0000256" key="1">
    <source>
        <dbReference type="ARBA" id="ARBA00004141"/>
    </source>
</evidence>
<keyword evidence="5 6" id="KW-0472">Membrane</keyword>
<feature type="transmembrane region" description="Helical" evidence="6">
    <location>
        <begin position="239"/>
        <end position="256"/>
    </location>
</feature>
<name>A0ABR5AN87_9BACL</name>
<dbReference type="Pfam" id="PF03239">
    <property type="entry name" value="FTR1"/>
    <property type="match status" value="1"/>
</dbReference>
<evidence type="ECO:0000313" key="8">
    <source>
        <dbReference type="Proteomes" id="UP000031967"/>
    </source>
</evidence>
<dbReference type="Proteomes" id="UP000031967">
    <property type="component" value="Unassembled WGS sequence"/>
</dbReference>
<evidence type="ECO:0000256" key="4">
    <source>
        <dbReference type="ARBA" id="ARBA00022989"/>
    </source>
</evidence>
<gene>
    <name evidence="7" type="ORF">SD70_00960</name>
</gene>
<comment type="caution">
    <text evidence="7">The sequence shown here is derived from an EMBL/GenBank/DDBJ whole genome shotgun (WGS) entry which is preliminary data.</text>
</comment>
<feature type="transmembrane region" description="Helical" evidence="6">
    <location>
        <begin position="167"/>
        <end position="187"/>
    </location>
</feature>
<accession>A0ABR5AN87</accession>
<keyword evidence="3 6" id="KW-0812">Transmembrane</keyword>
<evidence type="ECO:0000256" key="2">
    <source>
        <dbReference type="ARBA" id="ARBA00008333"/>
    </source>
</evidence>
<feature type="transmembrane region" description="Helical" evidence="6">
    <location>
        <begin position="207"/>
        <end position="230"/>
    </location>
</feature>
<feature type="transmembrane region" description="Helical" evidence="6">
    <location>
        <begin position="294"/>
        <end position="314"/>
    </location>
</feature>
<protein>
    <submittedName>
        <fullName evidence="7">Iron permease</fullName>
    </submittedName>
</protein>
<organism evidence="7 8">
    <name type="scientific">Gordoniibacillus kamchatkensis</name>
    <dbReference type="NCBI Taxonomy" id="1590651"/>
    <lineage>
        <taxon>Bacteria</taxon>
        <taxon>Bacillati</taxon>
        <taxon>Bacillota</taxon>
        <taxon>Bacilli</taxon>
        <taxon>Bacillales</taxon>
        <taxon>Paenibacillaceae</taxon>
        <taxon>Gordoniibacillus</taxon>
    </lineage>
</organism>
<evidence type="ECO:0000256" key="6">
    <source>
        <dbReference type="SAM" id="Phobius"/>
    </source>
</evidence>
<comment type="similarity">
    <text evidence="2">Belongs to the oxidase-dependent Fe transporter (OFeT) (TC 9.A.10.1) family.</text>
</comment>
<keyword evidence="4 6" id="KW-1133">Transmembrane helix</keyword>
<evidence type="ECO:0000256" key="5">
    <source>
        <dbReference type="ARBA" id="ARBA00023136"/>
    </source>
</evidence>
<feature type="transmembrane region" description="Helical" evidence="6">
    <location>
        <begin position="124"/>
        <end position="146"/>
    </location>
</feature>
<comment type="subcellular location">
    <subcellularLocation>
        <location evidence="1">Membrane</location>
        <topology evidence="1">Multi-pass membrane protein</topology>
    </subcellularLocation>
</comment>
<dbReference type="InterPro" id="IPR004923">
    <property type="entry name" value="FTR1/Fip1/EfeU"/>
</dbReference>
<proteinExistence type="inferred from homology"/>
<dbReference type="PANTHER" id="PTHR31632">
    <property type="entry name" value="IRON TRANSPORTER FTH1"/>
    <property type="match status" value="1"/>
</dbReference>